<comment type="caution">
    <text evidence="3">The sequence shown here is derived from an EMBL/GenBank/DDBJ whole genome shotgun (WGS) entry which is preliminary data.</text>
</comment>
<dbReference type="SUPFAM" id="SSF69318">
    <property type="entry name" value="Integrin alpha N-terminal domain"/>
    <property type="match status" value="1"/>
</dbReference>
<protein>
    <recommendedName>
        <fullName evidence="5">VCBS repeat-containing protein</fullName>
    </recommendedName>
</protein>
<feature type="chain" id="PRO_5030635031" description="VCBS repeat-containing protein" evidence="2">
    <location>
        <begin position="31"/>
        <end position="187"/>
    </location>
</feature>
<name>A0A7W0CFG8_9ACTN</name>
<keyword evidence="4" id="KW-1185">Reference proteome</keyword>
<dbReference type="Gene3D" id="2.130.10.130">
    <property type="entry name" value="Integrin alpha, N-terminal"/>
    <property type="match status" value="1"/>
</dbReference>
<dbReference type="Pfam" id="PF13517">
    <property type="entry name" value="FG-GAP_3"/>
    <property type="match status" value="1"/>
</dbReference>
<dbReference type="InterPro" id="IPR028994">
    <property type="entry name" value="Integrin_alpha_N"/>
</dbReference>
<proteinExistence type="predicted"/>
<dbReference type="InterPro" id="IPR013517">
    <property type="entry name" value="FG-GAP"/>
</dbReference>
<sequence length="187" mass="20388">MASVRRAAAAATVIVTAAAAIVTSTSAARAATPSGYDFAGITDWDGDGHQDIVARDAHGRLWLYPGESTRTYSTQGRYQIGNGWNGYAFAGLGDWDADGHQDIVARDAHGRLWLYPGESTRAYSTQGRYQIGADWALYNFTGIADWDGDGHQDIVTFMHYFTPLWLFPGESVRGYSGQQRAQIGTGW</sequence>
<evidence type="ECO:0000256" key="1">
    <source>
        <dbReference type="ARBA" id="ARBA00022729"/>
    </source>
</evidence>
<evidence type="ECO:0000313" key="4">
    <source>
        <dbReference type="Proteomes" id="UP000530928"/>
    </source>
</evidence>
<dbReference type="EMBL" id="JACDUR010000002">
    <property type="protein sequence ID" value="MBA2890178.1"/>
    <property type="molecule type" value="Genomic_DNA"/>
</dbReference>
<evidence type="ECO:0000313" key="3">
    <source>
        <dbReference type="EMBL" id="MBA2890178.1"/>
    </source>
</evidence>
<gene>
    <name evidence="3" type="ORF">HNR30_001519</name>
</gene>
<evidence type="ECO:0008006" key="5">
    <source>
        <dbReference type="Google" id="ProtNLM"/>
    </source>
</evidence>
<feature type="signal peptide" evidence="2">
    <location>
        <begin position="1"/>
        <end position="30"/>
    </location>
</feature>
<reference evidence="3 4" key="1">
    <citation type="submission" date="2020-07" db="EMBL/GenBank/DDBJ databases">
        <title>Genomic Encyclopedia of Type Strains, Phase IV (KMG-IV): sequencing the most valuable type-strain genomes for metagenomic binning, comparative biology and taxonomic classification.</title>
        <authorList>
            <person name="Goeker M."/>
        </authorList>
    </citation>
    <scope>NUCLEOTIDE SEQUENCE [LARGE SCALE GENOMIC DNA]</scope>
    <source>
        <strain evidence="3 4">DSM 45533</strain>
    </source>
</reference>
<dbReference type="PANTHER" id="PTHR46580">
    <property type="entry name" value="SENSOR KINASE-RELATED"/>
    <property type="match status" value="1"/>
</dbReference>
<dbReference type="AlphaFoldDB" id="A0A7W0CFG8"/>
<organism evidence="3 4">
    <name type="scientific">Nonomuraea soli</name>
    <dbReference type="NCBI Taxonomy" id="1032476"/>
    <lineage>
        <taxon>Bacteria</taxon>
        <taxon>Bacillati</taxon>
        <taxon>Actinomycetota</taxon>
        <taxon>Actinomycetes</taxon>
        <taxon>Streptosporangiales</taxon>
        <taxon>Streptosporangiaceae</taxon>
        <taxon>Nonomuraea</taxon>
    </lineage>
</organism>
<dbReference type="Proteomes" id="UP000530928">
    <property type="component" value="Unassembled WGS sequence"/>
</dbReference>
<keyword evidence="1 2" id="KW-0732">Signal</keyword>
<accession>A0A7W0CFG8</accession>
<dbReference type="RefSeq" id="WP_181609022.1">
    <property type="nucleotide sequence ID" value="NZ_BAABAM010000006.1"/>
</dbReference>
<dbReference type="PANTHER" id="PTHR46580:SF4">
    <property type="entry name" value="ATP_GTP-BINDING PROTEIN"/>
    <property type="match status" value="1"/>
</dbReference>
<evidence type="ECO:0000256" key="2">
    <source>
        <dbReference type="SAM" id="SignalP"/>
    </source>
</evidence>